<evidence type="ECO:0000313" key="6">
    <source>
        <dbReference type="Proteomes" id="UP000019141"/>
    </source>
</evidence>
<accession>W4LCE8</accession>
<dbReference type="GO" id="GO:0016491">
    <property type="term" value="F:oxidoreductase activity"/>
    <property type="evidence" value="ECO:0007669"/>
    <property type="project" value="UniProtKB-KW"/>
</dbReference>
<proteinExistence type="predicted"/>
<keyword evidence="2" id="KW-0560">Oxidoreductase</keyword>
<comment type="cofactor">
    <cofactor evidence="3">
        <name>Mo-molybdopterin cytosine dinucleotide</name>
        <dbReference type="ChEBI" id="CHEBI:71308"/>
    </cofactor>
</comment>
<dbReference type="Pfam" id="PF20256">
    <property type="entry name" value="MoCoBD_2"/>
    <property type="match status" value="1"/>
</dbReference>
<dbReference type="EMBL" id="AZHW01000874">
    <property type="protein sequence ID" value="ETW95763.1"/>
    <property type="molecule type" value="Genomic_DNA"/>
</dbReference>
<sequence length="498" mass="53879">MAVLPKLVGEKIKRREDPALIQGYGKYVDDVPMIGTLHAAFFRSQYAHAKINSLDVSAAKSHPGVVTVLTGEDLLGKVGTVPCGAAGPGMNVPVNHALAVGKVGFVGQPIAVVVAETAAAAQDALDLIEMDVDVLPAVVDPKVAAEADSPVIHEEFGTNIMFRVFGPAPEPSPTPLGITDQLFQQADKVVSLKITQQRLVPMHMETRGVLANFDRSRNKLTVWASTQVPHLLRTLLAGAISLPENRVQVIAPDVGGGFGAKIQLYPEELVVPYVAHQLGRPVKWIEKRREHFTSTIHGRGLVEYFDAAVKNDGTLLAVKCKCYCDMGAYLQLLTPAIPGLGLILMAGAYDAQAIEYEQIAVFTNKVATDAYRGAGRPEAAYAIERLMDVIAHELDMDPVEVRRKNFITDFSKPTPGGLMYDSGDYPISLDKALEVINYDELRAEQKRLREQGRYMGIGVSSYIEICGIGPSFLMPPGVGGWETCTIRVEPTGLVTVLT</sequence>
<dbReference type="SMART" id="SM01008">
    <property type="entry name" value="Ald_Xan_dh_C"/>
    <property type="match status" value="1"/>
</dbReference>
<dbReference type="GO" id="GO:0005506">
    <property type="term" value="F:iron ion binding"/>
    <property type="evidence" value="ECO:0007669"/>
    <property type="project" value="InterPro"/>
</dbReference>
<dbReference type="PANTHER" id="PTHR11908:SF132">
    <property type="entry name" value="ALDEHYDE OXIDASE 1-RELATED"/>
    <property type="match status" value="1"/>
</dbReference>
<dbReference type="HOGENOM" id="CLU_001681_8_1_7"/>
<reference evidence="5 6" key="1">
    <citation type="journal article" date="2014" name="Nature">
        <title>An environmental bacterial taxon with a large and distinct metabolic repertoire.</title>
        <authorList>
            <person name="Wilson M.C."/>
            <person name="Mori T."/>
            <person name="Ruckert C."/>
            <person name="Uria A.R."/>
            <person name="Helf M.J."/>
            <person name="Takada K."/>
            <person name="Gernert C."/>
            <person name="Steffens U.A."/>
            <person name="Heycke N."/>
            <person name="Schmitt S."/>
            <person name="Rinke C."/>
            <person name="Helfrich E.J."/>
            <person name="Brachmann A.O."/>
            <person name="Gurgui C."/>
            <person name="Wakimoto T."/>
            <person name="Kracht M."/>
            <person name="Crusemann M."/>
            <person name="Hentschel U."/>
            <person name="Abe I."/>
            <person name="Matsunaga S."/>
            <person name="Kalinowski J."/>
            <person name="Takeyama H."/>
            <person name="Piel J."/>
        </authorList>
    </citation>
    <scope>NUCLEOTIDE SEQUENCE [LARGE SCALE GENOMIC DNA]</scope>
    <source>
        <strain evidence="6">TSY1</strain>
    </source>
</reference>
<feature type="domain" description="Aldehyde oxidase/xanthine dehydrogenase a/b hammerhead" evidence="4">
    <location>
        <begin position="22"/>
        <end position="136"/>
    </location>
</feature>
<protein>
    <recommendedName>
        <fullName evidence="4">Aldehyde oxidase/xanthine dehydrogenase a/b hammerhead domain-containing protein</fullName>
    </recommendedName>
</protein>
<evidence type="ECO:0000256" key="3">
    <source>
        <dbReference type="ARBA" id="ARBA00053029"/>
    </source>
</evidence>
<name>W4LCE8_ENTF1</name>
<dbReference type="Proteomes" id="UP000019141">
    <property type="component" value="Unassembled WGS sequence"/>
</dbReference>
<dbReference type="Gene3D" id="3.30.365.10">
    <property type="entry name" value="Aldehyde oxidase/xanthine dehydrogenase, molybdopterin binding domain"/>
    <property type="match status" value="4"/>
</dbReference>
<evidence type="ECO:0000313" key="5">
    <source>
        <dbReference type="EMBL" id="ETW95763.1"/>
    </source>
</evidence>
<keyword evidence="1" id="KW-0500">Molybdenum</keyword>
<dbReference type="PANTHER" id="PTHR11908">
    <property type="entry name" value="XANTHINE DEHYDROGENASE"/>
    <property type="match status" value="1"/>
</dbReference>
<evidence type="ECO:0000259" key="4">
    <source>
        <dbReference type="SMART" id="SM01008"/>
    </source>
</evidence>
<dbReference type="Pfam" id="PF02738">
    <property type="entry name" value="MoCoBD_1"/>
    <property type="match status" value="1"/>
</dbReference>
<gene>
    <name evidence="5" type="ORF">ETSY1_29345</name>
</gene>
<dbReference type="InterPro" id="IPR036856">
    <property type="entry name" value="Ald_Oxase/Xan_DH_a/b_sf"/>
</dbReference>
<dbReference type="SUPFAM" id="SSF56003">
    <property type="entry name" value="Molybdenum cofactor-binding domain"/>
    <property type="match status" value="1"/>
</dbReference>
<dbReference type="InterPro" id="IPR037165">
    <property type="entry name" value="AldOxase/xan_DH_Mopterin-bd_sf"/>
</dbReference>
<keyword evidence="6" id="KW-1185">Reference proteome</keyword>
<dbReference type="InterPro" id="IPR016208">
    <property type="entry name" value="Ald_Oxase/xanthine_DH-like"/>
</dbReference>
<dbReference type="FunFam" id="3.30.365.10:FF:000001">
    <property type="entry name" value="Xanthine dehydrogenase oxidase"/>
    <property type="match status" value="1"/>
</dbReference>
<dbReference type="InterPro" id="IPR000674">
    <property type="entry name" value="Ald_Oxase/Xan_DH_a/b"/>
</dbReference>
<feature type="non-terminal residue" evidence="5">
    <location>
        <position position="498"/>
    </location>
</feature>
<dbReference type="InterPro" id="IPR008274">
    <property type="entry name" value="AldOxase/xan_DH_MoCoBD1"/>
</dbReference>
<comment type="caution">
    <text evidence="5">The sequence shown here is derived from an EMBL/GenBank/DDBJ whole genome shotgun (WGS) entry which is preliminary data.</text>
</comment>
<organism evidence="5 6">
    <name type="scientific">Entotheonella factor</name>
    <dbReference type="NCBI Taxonomy" id="1429438"/>
    <lineage>
        <taxon>Bacteria</taxon>
        <taxon>Pseudomonadati</taxon>
        <taxon>Nitrospinota/Tectimicrobiota group</taxon>
        <taxon>Candidatus Tectimicrobiota</taxon>
        <taxon>Candidatus Entotheonellia</taxon>
        <taxon>Candidatus Entotheonellales</taxon>
        <taxon>Candidatus Entotheonellaceae</taxon>
        <taxon>Candidatus Entotheonella</taxon>
    </lineage>
</organism>
<dbReference type="Pfam" id="PF01315">
    <property type="entry name" value="Ald_Xan_dh_C"/>
    <property type="match status" value="1"/>
</dbReference>
<evidence type="ECO:0000256" key="1">
    <source>
        <dbReference type="ARBA" id="ARBA00022505"/>
    </source>
</evidence>
<dbReference type="SUPFAM" id="SSF54665">
    <property type="entry name" value="CO dehydrogenase molybdoprotein N-domain-like"/>
    <property type="match status" value="1"/>
</dbReference>
<dbReference type="AlphaFoldDB" id="W4LCE8"/>
<dbReference type="InterPro" id="IPR046867">
    <property type="entry name" value="AldOxase/xan_DH_MoCoBD2"/>
</dbReference>
<dbReference type="Gene3D" id="3.90.1170.50">
    <property type="entry name" value="Aldehyde oxidase/xanthine dehydrogenase, a/b hammerhead"/>
    <property type="match status" value="1"/>
</dbReference>
<evidence type="ECO:0000256" key="2">
    <source>
        <dbReference type="ARBA" id="ARBA00023002"/>
    </source>
</evidence>